<dbReference type="KEGG" id="cia:BEN51_10985"/>
<dbReference type="Pfam" id="PF13399">
    <property type="entry name" value="LytR_C"/>
    <property type="match status" value="1"/>
</dbReference>
<dbReference type="AlphaFoldDB" id="A0A343JEN1"/>
<dbReference type="Proteomes" id="UP000264883">
    <property type="component" value="Chromosome"/>
</dbReference>
<dbReference type="PANTHER" id="PTHR33392:SF6">
    <property type="entry name" value="POLYISOPRENYL-TEICHOIC ACID--PEPTIDOGLYCAN TEICHOIC ACID TRANSFERASE TAGU"/>
    <property type="match status" value="1"/>
</dbReference>
<evidence type="ECO:0000259" key="3">
    <source>
        <dbReference type="Pfam" id="PF03816"/>
    </source>
</evidence>
<feature type="domain" description="LytR/CpsA/Psr regulator C-terminal" evidence="4">
    <location>
        <begin position="358"/>
        <end position="442"/>
    </location>
</feature>
<evidence type="ECO:0000313" key="5">
    <source>
        <dbReference type="EMBL" id="ASW43989.1"/>
    </source>
</evidence>
<dbReference type="Gene3D" id="3.40.630.190">
    <property type="entry name" value="LCP protein"/>
    <property type="match status" value="1"/>
</dbReference>
<sequence length="448" mass="50806">MDNNENLRRNDSSAIAERKKRRRLEAIKRKKQQKRRRIIFTIVSIISVIILGTIGYVYSFLNGLKTNTLGEAVEPASSTEPVNILLLGMDIGDVENEYNTSARRTDTIMLVNYNPNTKKVNVVSIPRDTLIEVDAYLDTGEYQRYWKINSAYAIGGQEEIIKHVESLLETRINYIVEVDYEAFRNIVDALGGVEMYIEQDMYYDDDAQDLHIHFNAGETVHLDGQKAEEFFRWRKNNDDTGLADGDIGRISNQHALMKKLVEKSLSPSIVLKIPEILNIISENVRTNMDSKTMTSLALKIIKLNSSDIVMNTLQGVNEDIYGQSFYVVYNDMNRELINAINSENEADSVLTSSIKREDIKILVLNGTQINGLAGNARDELISLGYVNVDIGNGNPTEESVIQLANNDYKNLISRDIKIDKFSKKTDEEYADYDIVILLGTDYNLFGEN</sequence>
<evidence type="ECO:0000256" key="2">
    <source>
        <dbReference type="SAM" id="Phobius"/>
    </source>
</evidence>
<name>A0A343JEN1_9CLOT</name>
<dbReference type="InterPro" id="IPR027381">
    <property type="entry name" value="LytR/CpsA/Psr_C"/>
</dbReference>
<keyword evidence="2" id="KW-1133">Transmembrane helix</keyword>
<keyword evidence="2" id="KW-0812">Transmembrane</keyword>
<proteinExistence type="inferred from homology"/>
<keyword evidence="2" id="KW-0472">Membrane</keyword>
<reference evidence="5 6" key="1">
    <citation type="submission" date="2016-08" db="EMBL/GenBank/DDBJ databases">
        <title>Complete Genome Sequence Of The Indigo Reducing Clostridium isatidis DSM15098.</title>
        <authorList>
            <person name="Little G.T."/>
            <person name="Minton N.P."/>
        </authorList>
    </citation>
    <scope>NUCLEOTIDE SEQUENCE [LARGE SCALE GENOMIC DNA]</scope>
    <source>
        <strain evidence="5 6">DSM 15098</strain>
    </source>
</reference>
<dbReference type="RefSeq" id="WP_119866116.1">
    <property type="nucleotide sequence ID" value="NZ_CP016786.1"/>
</dbReference>
<feature type="transmembrane region" description="Helical" evidence="2">
    <location>
        <begin position="38"/>
        <end position="58"/>
    </location>
</feature>
<gene>
    <name evidence="5" type="ORF">BEN51_10985</name>
</gene>
<dbReference type="PANTHER" id="PTHR33392">
    <property type="entry name" value="POLYISOPRENYL-TEICHOIC ACID--PEPTIDOGLYCAN TEICHOIC ACID TRANSFERASE TAGU"/>
    <property type="match status" value="1"/>
</dbReference>
<evidence type="ECO:0000256" key="1">
    <source>
        <dbReference type="ARBA" id="ARBA00006068"/>
    </source>
</evidence>
<protein>
    <submittedName>
        <fullName evidence="5">LytR family transcriptional regulator</fullName>
    </submittedName>
</protein>
<organism evidence="5 6">
    <name type="scientific">Clostridium isatidis</name>
    <dbReference type="NCBI Taxonomy" id="182773"/>
    <lineage>
        <taxon>Bacteria</taxon>
        <taxon>Bacillati</taxon>
        <taxon>Bacillota</taxon>
        <taxon>Clostridia</taxon>
        <taxon>Eubacteriales</taxon>
        <taxon>Clostridiaceae</taxon>
        <taxon>Clostridium</taxon>
    </lineage>
</organism>
<dbReference type="Gene3D" id="3.30.70.2390">
    <property type="match status" value="1"/>
</dbReference>
<dbReference type="NCBIfam" id="TIGR00350">
    <property type="entry name" value="lytR_cpsA_psr"/>
    <property type="match status" value="1"/>
</dbReference>
<evidence type="ECO:0000313" key="6">
    <source>
        <dbReference type="Proteomes" id="UP000264883"/>
    </source>
</evidence>
<feature type="domain" description="Cell envelope-related transcriptional attenuator" evidence="3">
    <location>
        <begin position="104"/>
        <end position="264"/>
    </location>
</feature>
<accession>A0A343JEN1</accession>
<keyword evidence="6" id="KW-1185">Reference proteome</keyword>
<dbReference type="InterPro" id="IPR004474">
    <property type="entry name" value="LytR_CpsA_psr"/>
</dbReference>
<evidence type="ECO:0000259" key="4">
    <source>
        <dbReference type="Pfam" id="PF13399"/>
    </source>
</evidence>
<dbReference type="OrthoDB" id="305468at2"/>
<dbReference type="InterPro" id="IPR050922">
    <property type="entry name" value="LytR/CpsA/Psr_CW_biosynth"/>
</dbReference>
<dbReference type="EMBL" id="CP016786">
    <property type="protein sequence ID" value="ASW43989.1"/>
    <property type="molecule type" value="Genomic_DNA"/>
</dbReference>
<comment type="similarity">
    <text evidence="1">Belongs to the LytR/CpsA/Psr (LCP) family.</text>
</comment>
<dbReference type="Pfam" id="PF03816">
    <property type="entry name" value="LytR_cpsA_psr"/>
    <property type="match status" value="1"/>
</dbReference>